<comment type="caution">
    <text evidence="1">The sequence shown here is derived from an EMBL/GenBank/DDBJ whole genome shotgun (WGS) entry which is preliminary data.</text>
</comment>
<proteinExistence type="predicted"/>
<gene>
    <name evidence="1" type="ORF">Baya_5696</name>
</gene>
<dbReference type="AlphaFoldDB" id="A0A556TY99"/>
<reference evidence="1 2" key="1">
    <citation type="journal article" date="2019" name="Genome Biol. Evol.">
        <title>Whole-Genome Sequencing of the Giant Devil Catfish, Bagarius yarrelli.</title>
        <authorList>
            <person name="Jiang W."/>
            <person name="Lv Y."/>
            <person name="Cheng L."/>
            <person name="Yang K."/>
            <person name="Chao B."/>
            <person name="Wang X."/>
            <person name="Li Y."/>
            <person name="Pan X."/>
            <person name="You X."/>
            <person name="Zhang Y."/>
            <person name="Yang J."/>
            <person name="Li J."/>
            <person name="Zhang X."/>
            <person name="Liu S."/>
            <person name="Sun C."/>
            <person name="Yang J."/>
            <person name="Shi Q."/>
        </authorList>
    </citation>
    <scope>NUCLEOTIDE SEQUENCE [LARGE SCALE GENOMIC DNA]</scope>
    <source>
        <strain evidence="1">JWS20170419001</strain>
        <tissue evidence="1">Muscle</tissue>
    </source>
</reference>
<evidence type="ECO:0000313" key="1">
    <source>
        <dbReference type="EMBL" id="TSL28181.1"/>
    </source>
</evidence>
<organism evidence="1 2">
    <name type="scientific">Bagarius yarrelli</name>
    <name type="common">Goonch</name>
    <name type="synonym">Bagrus yarrelli</name>
    <dbReference type="NCBI Taxonomy" id="175774"/>
    <lineage>
        <taxon>Eukaryota</taxon>
        <taxon>Metazoa</taxon>
        <taxon>Chordata</taxon>
        <taxon>Craniata</taxon>
        <taxon>Vertebrata</taxon>
        <taxon>Euteleostomi</taxon>
        <taxon>Actinopterygii</taxon>
        <taxon>Neopterygii</taxon>
        <taxon>Teleostei</taxon>
        <taxon>Ostariophysi</taxon>
        <taxon>Siluriformes</taxon>
        <taxon>Sisoridae</taxon>
        <taxon>Sisorinae</taxon>
        <taxon>Bagarius</taxon>
    </lineage>
</organism>
<name>A0A556TY99_BAGYA</name>
<sequence length="153" mass="17800">MLRFSKLYSFAQEEPYLCEVPESYEKNVFIGHTLELEMVQDLKAQLLRSCRAYLFTLDSFIIEQIPGQGFSQQGSPELSGMLEWDLLQGRPHTTAQKGGDLFQPRSILWTDMELVFTSLRLYAREARLLYIQQRCRHLDSSAIRLPCSHVLMH</sequence>
<accession>A0A556TY99</accession>
<evidence type="ECO:0000313" key="2">
    <source>
        <dbReference type="Proteomes" id="UP000319801"/>
    </source>
</evidence>
<dbReference type="Proteomes" id="UP000319801">
    <property type="component" value="Unassembled WGS sequence"/>
</dbReference>
<protein>
    <submittedName>
        <fullName evidence="1">Uncharacterized protein</fullName>
    </submittedName>
</protein>
<dbReference type="EMBL" id="VCAZ01000029">
    <property type="protein sequence ID" value="TSL28181.1"/>
    <property type="molecule type" value="Genomic_DNA"/>
</dbReference>
<keyword evidence="2" id="KW-1185">Reference proteome</keyword>